<evidence type="ECO:0000313" key="3">
    <source>
        <dbReference type="Proteomes" id="UP001446871"/>
    </source>
</evidence>
<dbReference type="Pfam" id="PF20150">
    <property type="entry name" value="2EXR"/>
    <property type="match status" value="1"/>
</dbReference>
<accession>A0ABR1VB79</accession>
<gene>
    <name evidence="2" type="ORF">PG996_007573</name>
</gene>
<keyword evidence="3" id="KW-1185">Reference proteome</keyword>
<evidence type="ECO:0000259" key="1">
    <source>
        <dbReference type="Pfam" id="PF20150"/>
    </source>
</evidence>
<proteinExistence type="predicted"/>
<comment type="caution">
    <text evidence="2">The sequence shown here is derived from an EMBL/GenBank/DDBJ whole genome shotgun (WGS) entry which is preliminary data.</text>
</comment>
<reference evidence="2 3" key="1">
    <citation type="submission" date="2023-01" db="EMBL/GenBank/DDBJ databases">
        <title>Analysis of 21 Apiospora genomes using comparative genomics revels a genus with tremendous synthesis potential of carbohydrate active enzymes and secondary metabolites.</title>
        <authorList>
            <person name="Sorensen T."/>
        </authorList>
    </citation>
    <scope>NUCLEOTIDE SEQUENCE [LARGE SCALE GENOMIC DNA]</scope>
    <source>
        <strain evidence="2 3">CBS 83171</strain>
    </source>
</reference>
<dbReference type="EMBL" id="JAQQWM010000004">
    <property type="protein sequence ID" value="KAK8068461.1"/>
    <property type="molecule type" value="Genomic_DNA"/>
</dbReference>
<dbReference type="Proteomes" id="UP001446871">
    <property type="component" value="Unassembled WGS sequence"/>
</dbReference>
<evidence type="ECO:0000313" key="2">
    <source>
        <dbReference type="EMBL" id="KAK8068461.1"/>
    </source>
</evidence>
<name>A0ABR1VB79_9PEZI</name>
<protein>
    <recommendedName>
        <fullName evidence="1">2EXR domain-containing protein</fullName>
    </recommendedName>
</protein>
<sequence>MTPSTFEPALFESPFSTPVQADATFRPFRRLPIELRTLIWSLPLQRQRFIARRYRHSKLLRVNQEAQHVALGFFTLRIPCSDLCGGPIRFSPDYDVLHIARSPWGNIVDFLPRLAAEWDSRGHTVVHLALDGDLMHYIGNNMGEPAREDLAMAIARLQSFWIVNLEAPDVRCISRLTWRAVKCHHNRSVPIFADVQRFDRIPGKDPRPIETDLGQVASYDDLGLEVRQWRNLEATLQIRRPESNPLELRVLLADMGETIIHSTREQKVTGDWERVRKVYWDQFPPWGEYLSSREEWEELRGRLQDAVGFRLFKPEAFEDPPVSVGSGLNRARDLRQHPPELCVFDLGP</sequence>
<organism evidence="2 3">
    <name type="scientific">Apiospora saccharicola</name>
    <dbReference type="NCBI Taxonomy" id="335842"/>
    <lineage>
        <taxon>Eukaryota</taxon>
        <taxon>Fungi</taxon>
        <taxon>Dikarya</taxon>
        <taxon>Ascomycota</taxon>
        <taxon>Pezizomycotina</taxon>
        <taxon>Sordariomycetes</taxon>
        <taxon>Xylariomycetidae</taxon>
        <taxon>Amphisphaeriales</taxon>
        <taxon>Apiosporaceae</taxon>
        <taxon>Apiospora</taxon>
    </lineage>
</organism>
<dbReference type="InterPro" id="IPR045518">
    <property type="entry name" value="2EXR"/>
</dbReference>
<feature type="domain" description="2EXR" evidence="1">
    <location>
        <begin position="25"/>
        <end position="97"/>
    </location>
</feature>